<sequence>MSNKELNFKTKSEVYKDFPKVSERILRPLINETIARVSGISLKEAKDRKIIYPRELEYIYKELE</sequence>
<dbReference type="OrthoDB" id="9915815at2"/>
<evidence type="ECO:0000313" key="1">
    <source>
        <dbReference type="EMBL" id="MVO09757.1"/>
    </source>
</evidence>
<dbReference type="Proteomes" id="UP000431264">
    <property type="component" value="Unassembled WGS sequence"/>
</dbReference>
<dbReference type="AlphaFoldDB" id="A0A6I4IST1"/>
<proteinExistence type="predicted"/>
<dbReference type="EMBL" id="WQLW01000008">
    <property type="protein sequence ID" value="MVO09757.1"/>
    <property type="molecule type" value="Genomic_DNA"/>
</dbReference>
<organism evidence="1 2">
    <name type="scientific">Flavobacterium profundi</name>
    <dbReference type="NCBI Taxonomy" id="1774945"/>
    <lineage>
        <taxon>Bacteria</taxon>
        <taxon>Pseudomonadati</taxon>
        <taxon>Bacteroidota</taxon>
        <taxon>Flavobacteriia</taxon>
        <taxon>Flavobacteriales</taxon>
        <taxon>Flavobacteriaceae</taxon>
        <taxon>Flavobacterium</taxon>
    </lineage>
</organism>
<dbReference type="RefSeq" id="WP_140998136.1">
    <property type="nucleotide sequence ID" value="NZ_VDCZ01000008.1"/>
</dbReference>
<evidence type="ECO:0000313" key="2">
    <source>
        <dbReference type="Proteomes" id="UP000431264"/>
    </source>
</evidence>
<reference evidence="2" key="1">
    <citation type="submission" date="2019-05" db="EMBL/GenBank/DDBJ databases">
        <title>Flavobacterium profundi sp. nov., isolated from a deep-sea seamount.</title>
        <authorList>
            <person name="Zhang D.-C."/>
        </authorList>
    </citation>
    <scope>NUCLEOTIDE SEQUENCE [LARGE SCALE GENOMIC DNA]</scope>
    <source>
        <strain evidence="2">TP390</strain>
    </source>
</reference>
<name>A0A6I4IST1_9FLAO</name>
<comment type="caution">
    <text evidence="1">The sequence shown here is derived from an EMBL/GenBank/DDBJ whole genome shotgun (WGS) entry which is preliminary data.</text>
</comment>
<gene>
    <name evidence="1" type="ORF">GOQ30_11365</name>
</gene>
<accession>A0A6I4IST1</accession>
<protein>
    <submittedName>
        <fullName evidence="1">Uncharacterized protein</fullName>
    </submittedName>
</protein>
<keyword evidence="2" id="KW-1185">Reference proteome</keyword>